<dbReference type="EMBL" id="GGEC01072856">
    <property type="protein sequence ID" value="MBX53340.1"/>
    <property type="molecule type" value="Transcribed_RNA"/>
</dbReference>
<sequence length="32" mass="3815">MQPALYEPKLFYDIGPLFSFHVFVKNKETILK</sequence>
<reference evidence="1" key="1">
    <citation type="submission" date="2018-02" db="EMBL/GenBank/DDBJ databases">
        <title>Rhizophora mucronata_Transcriptome.</title>
        <authorList>
            <person name="Meera S.P."/>
            <person name="Sreeshan A."/>
            <person name="Augustine A."/>
        </authorList>
    </citation>
    <scope>NUCLEOTIDE SEQUENCE</scope>
    <source>
        <tissue evidence="1">Leaf</tissue>
    </source>
</reference>
<accession>A0A2P2PF36</accession>
<protein>
    <submittedName>
        <fullName evidence="1">Uncharacterized protein</fullName>
    </submittedName>
</protein>
<name>A0A2P2PF36_RHIMU</name>
<evidence type="ECO:0000313" key="1">
    <source>
        <dbReference type="EMBL" id="MBX53340.1"/>
    </source>
</evidence>
<proteinExistence type="predicted"/>
<dbReference type="AlphaFoldDB" id="A0A2P2PF36"/>
<organism evidence="1">
    <name type="scientific">Rhizophora mucronata</name>
    <name type="common">Asiatic mangrove</name>
    <dbReference type="NCBI Taxonomy" id="61149"/>
    <lineage>
        <taxon>Eukaryota</taxon>
        <taxon>Viridiplantae</taxon>
        <taxon>Streptophyta</taxon>
        <taxon>Embryophyta</taxon>
        <taxon>Tracheophyta</taxon>
        <taxon>Spermatophyta</taxon>
        <taxon>Magnoliopsida</taxon>
        <taxon>eudicotyledons</taxon>
        <taxon>Gunneridae</taxon>
        <taxon>Pentapetalae</taxon>
        <taxon>rosids</taxon>
        <taxon>fabids</taxon>
        <taxon>Malpighiales</taxon>
        <taxon>Rhizophoraceae</taxon>
        <taxon>Rhizophora</taxon>
    </lineage>
</organism>